<evidence type="ECO:0000256" key="3">
    <source>
        <dbReference type="ARBA" id="ARBA00023015"/>
    </source>
</evidence>
<dbReference type="InterPro" id="IPR001138">
    <property type="entry name" value="Zn2Cys6_DnaBD"/>
</dbReference>
<protein>
    <recommendedName>
        <fullName evidence="8">Zn(2)-C6 fungal-type domain-containing protein</fullName>
    </recommendedName>
</protein>
<dbReference type="Gene3D" id="4.10.240.10">
    <property type="entry name" value="Zn(2)-C6 fungal-type DNA-binding domain"/>
    <property type="match status" value="1"/>
</dbReference>
<dbReference type="PANTHER" id="PTHR31845:SF39">
    <property type="entry name" value="TRANSCRIPTION FACTOR PBCR-RELATED"/>
    <property type="match status" value="1"/>
</dbReference>
<dbReference type="CDD" id="cd00067">
    <property type="entry name" value="GAL4"/>
    <property type="match status" value="1"/>
</dbReference>
<comment type="subcellular location">
    <subcellularLocation>
        <location evidence="1">Nucleus</location>
    </subcellularLocation>
</comment>
<dbReference type="OrthoDB" id="8062037at2759"/>
<dbReference type="GO" id="GO:0008270">
    <property type="term" value="F:zinc ion binding"/>
    <property type="evidence" value="ECO:0007669"/>
    <property type="project" value="InterPro"/>
</dbReference>
<keyword evidence="5" id="KW-0804">Transcription</keyword>
<keyword evidence="4" id="KW-0238">DNA-binding</keyword>
<evidence type="ECO:0000256" key="7">
    <source>
        <dbReference type="SAM" id="MobiDB-lite"/>
    </source>
</evidence>
<feature type="region of interest" description="Disordered" evidence="7">
    <location>
        <begin position="104"/>
        <end position="127"/>
    </location>
</feature>
<keyword evidence="2" id="KW-0862">Zinc</keyword>
<dbReference type="Proteomes" id="UP000326877">
    <property type="component" value="Unassembled WGS sequence"/>
</dbReference>
<accession>A0A5N7BU75</accession>
<sequence length="730" mass="81448">METNDRDRVHFTMGTLMFDSPHYHFPLEQHTNSSPINTLRACHSCHVSKVRCDQPNPGLPCVRCQKACKPCFPVEKSRNDQKQLNNRIMEIQSKIDKMISTAVSQESAGDKTRSVEGPFRGWPVGSSSNVPGQHIRGPSMGPAISLPSTVSSGAVDLKANIRSFLDKDISPYLDGPTMEIIFNRYTSNIASTFPVVVFPSGTTAAKVRKDNPILLLAILDVASSGFCELEIQRRLRKLIVQTYVHCMLRSDQYTLGLLQALIVSATWYRSIEPLEPGEQMDIYQIGHTAANMALIMGLGDKLNNGSRESSVLAQKGQDDRYQSARAEALDARRVWLGCHYICSNTSMSLRAPNVMRWTHCMDECLEELETSPDALPSDKILCYHIRLQHITEEASMQLSLKDTSTSVSLRDMQMQASHRLFRRLLADWRSGILDDHWNGTLELSYHFSLLYTNEVAFCAAPGNATSDAELASPSQPPTVTIPADIFSECVNTVDHLFLTFTSLDMFAIRVLPAMHLIRMIYTVLILVKLHFAAIASSDEDAQLQVDRLQVSKRLTTIIQIFIGWGPLWPATKLTTVFRRICSWFEDDQTMKREGSSLNVWRLGPTSQSPGLNQLCSNHESLLFPGSGGWPTSTGMENMPLSFDSALDIGIAPALSEPATNYSLPPSNMPTSVFNDISVGDDLGIDLNMMDERNSDNTLGVDLELNRLPFNLNSPERPFWSYADSKSRRDD</sequence>
<dbReference type="GO" id="GO:0000976">
    <property type="term" value="F:transcription cis-regulatory region binding"/>
    <property type="evidence" value="ECO:0007669"/>
    <property type="project" value="TreeGrafter"/>
</dbReference>
<dbReference type="GO" id="GO:0009893">
    <property type="term" value="P:positive regulation of metabolic process"/>
    <property type="evidence" value="ECO:0007669"/>
    <property type="project" value="UniProtKB-ARBA"/>
</dbReference>
<evidence type="ECO:0000313" key="9">
    <source>
        <dbReference type="EMBL" id="KAE8385384.1"/>
    </source>
</evidence>
<evidence type="ECO:0000256" key="5">
    <source>
        <dbReference type="ARBA" id="ARBA00023163"/>
    </source>
</evidence>
<dbReference type="PROSITE" id="PS00463">
    <property type="entry name" value="ZN2_CY6_FUNGAL_1"/>
    <property type="match status" value="1"/>
</dbReference>
<gene>
    <name evidence="9" type="ORF">BDV23DRAFT_165085</name>
</gene>
<dbReference type="GO" id="GO:0000981">
    <property type="term" value="F:DNA-binding transcription factor activity, RNA polymerase II-specific"/>
    <property type="evidence" value="ECO:0007669"/>
    <property type="project" value="InterPro"/>
</dbReference>
<proteinExistence type="predicted"/>
<organism evidence="9">
    <name type="scientific">Petromyces alliaceus</name>
    <name type="common">Aspergillus alliaceus</name>
    <dbReference type="NCBI Taxonomy" id="209559"/>
    <lineage>
        <taxon>Eukaryota</taxon>
        <taxon>Fungi</taxon>
        <taxon>Dikarya</taxon>
        <taxon>Ascomycota</taxon>
        <taxon>Pezizomycotina</taxon>
        <taxon>Eurotiomycetes</taxon>
        <taxon>Eurotiomycetidae</taxon>
        <taxon>Eurotiales</taxon>
        <taxon>Aspergillaceae</taxon>
        <taxon>Aspergillus</taxon>
        <taxon>Aspergillus subgen. Circumdati</taxon>
    </lineage>
</organism>
<dbReference type="PANTHER" id="PTHR31845">
    <property type="entry name" value="FINGER DOMAIN PROTEIN, PUTATIVE-RELATED"/>
    <property type="match status" value="1"/>
</dbReference>
<keyword evidence="3" id="KW-0805">Transcription regulation</keyword>
<evidence type="ECO:0000256" key="2">
    <source>
        <dbReference type="ARBA" id="ARBA00022833"/>
    </source>
</evidence>
<dbReference type="SUPFAM" id="SSF57701">
    <property type="entry name" value="Zn2/Cys6 DNA-binding domain"/>
    <property type="match status" value="1"/>
</dbReference>
<reference evidence="9" key="1">
    <citation type="submission" date="2019-04" db="EMBL/GenBank/DDBJ databases">
        <title>Friends and foes A comparative genomics studyof 23 Aspergillus species from section Flavi.</title>
        <authorList>
            <consortium name="DOE Joint Genome Institute"/>
            <person name="Kjaerbolling I."/>
            <person name="Vesth T."/>
            <person name="Frisvad J.C."/>
            <person name="Nybo J.L."/>
            <person name="Theobald S."/>
            <person name="Kildgaard S."/>
            <person name="Isbrandt T."/>
            <person name="Kuo A."/>
            <person name="Sato A."/>
            <person name="Lyhne E.K."/>
            <person name="Kogle M.E."/>
            <person name="Wiebenga A."/>
            <person name="Kun R.S."/>
            <person name="Lubbers R.J."/>
            <person name="Makela M.R."/>
            <person name="Barry K."/>
            <person name="Chovatia M."/>
            <person name="Clum A."/>
            <person name="Daum C."/>
            <person name="Haridas S."/>
            <person name="He G."/>
            <person name="LaButti K."/>
            <person name="Lipzen A."/>
            <person name="Mondo S."/>
            <person name="Riley R."/>
            <person name="Salamov A."/>
            <person name="Simmons B.A."/>
            <person name="Magnuson J.K."/>
            <person name="Henrissat B."/>
            <person name="Mortensen U.H."/>
            <person name="Larsen T.O."/>
            <person name="Devries R.P."/>
            <person name="Grigoriev I.V."/>
            <person name="Machida M."/>
            <person name="Baker S.E."/>
            <person name="Andersen M.R."/>
        </authorList>
    </citation>
    <scope>NUCLEOTIDE SEQUENCE [LARGE SCALE GENOMIC DNA]</scope>
    <source>
        <strain evidence="9">IBT 14317</strain>
    </source>
</reference>
<dbReference type="GO" id="GO:0005634">
    <property type="term" value="C:nucleus"/>
    <property type="evidence" value="ECO:0007669"/>
    <property type="project" value="UniProtKB-SubCell"/>
</dbReference>
<dbReference type="EMBL" id="ML735337">
    <property type="protein sequence ID" value="KAE8385384.1"/>
    <property type="molecule type" value="Genomic_DNA"/>
</dbReference>
<dbReference type="PROSITE" id="PS50048">
    <property type="entry name" value="ZN2_CY6_FUNGAL_2"/>
    <property type="match status" value="1"/>
</dbReference>
<dbReference type="InterPro" id="IPR051089">
    <property type="entry name" value="prtT"/>
</dbReference>
<name>A0A5N7BU75_PETAA</name>
<evidence type="ECO:0000256" key="1">
    <source>
        <dbReference type="ARBA" id="ARBA00004123"/>
    </source>
</evidence>
<dbReference type="InterPro" id="IPR036864">
    <property type="entry name" value="Zn2-C6_fun-type_DNA-bd_sf"/>
</dbReference>
<evidence type="ECO:0000256" key="4">
    <source>
        <dbReference type="ARBA" id="ARBA00023125"/>
    </source>
</evidence>
<evidence type="ECO:0000256" key="6">
    <source>
        <dbReference type="ARBA" id="ARBA00023242"/>
    </source>
</evidence>
<dbReference type="AlphaFoldDB" id="A0A5N7BU75"/>
<evidence type="ECO:0000259" key="8">
    <source>
        <dbReference type="PROSITE" id="PS50048"/>
    </source>
</evidence>
<keyword evidence="6" id="KW-0539">Nucleus</keyword>
<feature type="domain" description="Zn(2)-C6 fungal-type" evidence="8">
    <location>
        <begin position="41"/>
        <end position="71"/>
    </location>
</feature>